<feature type="chain" id="PRO_5016562373" evidence="2">
    <location>
        <begin position="20"/>
        <end position="227"/>
    </location>
</feature>
<proteinExistence type="predicted"/>
<organism evidence="3 4">
    <name type="scientific">Bremerella cremea</name>
    <dbReference type="NCBI Taxonomy" id="1031537"/>
    <lineage>
        <taxon>Bacteria</taxon>
        <taxon>Pseudomonadati</taxon>
        <taxon>Planctomycetota</taxon>
        <taxon>Planctomycetia</taxon>
        <taxon>Pirellulales</taxon>
        <taxon>Pirellulaceae</taxon>
        <taxon>Bremerella</taxon>
    </lineage>
</organism>
<evidence type="ECO:0000313" key="4">
    <source>
        <dbReference type="Proteomes" id="UP000253562"/>
    </source>
</evidence>
<name>A0A368KJ44_9BACT</name>
<feature type="signal peptide" evidence="2">
    <location>
        <begin position="1"/>
        <end position="19"/>
    </location>
</feature>
<dbReference type="EMBL" id="QPEX01000046">
    <property type="protein sequence ID" value="RCS40583.1"/>
    <property type="molecule type" value="Genomic_DNA"/>
</dbReference>
<dbReference type="AlphaFoldDB" id="A0A368KJ44"/>
<keyword evidence="2" id="KW-0732">Signal</keyword>
<reference evidence="3 4" key="1">
    <citation type="submission" date="2018-07" db="EMBL/GenBank/DDBJ databases">
        <title>Comparative genomes isolates from brazilian mangrove.</title>
        <authorList>
            <person name="De Araujo J.E."/>
            <person name="Taketani R.G."/>
            <person name="Silva M.C.P."/>
            <person name="Lourenco M.V."/>
            <person name="Oliveira V.M."/>
            <person name="Andreote F.D."/>
        </authorList>
    </citation>
    <scope>NUCLEOTIDE SEQUENCE [LARGE SCALE GENOMIC DNA]</scope>
    <source>
        <strain evidence="3 4">HEX PRIS-MGV</strain>
    </source>
</reference>
<evidence type="ECO:0000313" key="3">
    <source>
        <dbReference type="EMBL" id="RCS40583.1"/>
    </source>
</evidence>
<protein>
    <submittedName>
        <fullName evidence="3">Uncharacterized protein</fullName>
    </submittedName>
</protein>
<dbReference type="RefSeq" id="WP_114373383.1">
    <property type="nucleotide sequence ID" value="NZ_QPEX01000046.1"/>
</dbReference>
<evidence type="ECO:0000256" key="1">
    <source>
        <dbReference type="SAM" id="MobiDB-lite"/>
    </source>
</evidence>
<feature type="region of interest" description="Disordered" evidence="1">
    <location>
        <begin position="27"/>
        <end position="47"/>
    </location>
</feature>
<sequence>MRYGLVIALILSTASLAQAQAPFGPPVSGRPGELPAAANPFAEGSRDRSIPQTKVVWVGPTAEIDQKLREKMTQETKIQFIDTPLEDVVNYLEALHGFNIVVSPKVPQSEDLLISLNIEGLRFDSTLSYMLEEHDLDWYIEGEILVVTTTADANARMSLRAYPLRSIDGAKLVEILEATVAPDTWKANREHGQLKLEEKHNTLLVWQNRRGHELVEATINVFLKHEL</sequence>
<gene>
    <name evidence="3" type="ORF">DTL42_24745</name>
</gene>
<evidence type="ECO:0000256" key="2">
    <source>
        <dbReference type="SAM" id="SignalP"/>
    </source>
</evidence>
<comment type="caution">
    <text evidence="3">The sequence shown here is derived from an EMBL/GenBank/DDBJ whole genome shotgun (WGS) entry which is preliminary data.</text>
</comment>
<dbReference type="Proteomes" id="UP000253562">
    <property type="component" value="Unassembled WGS sequence"/>
</dbReference>
<dbReference type="OrthoDB" id="291546at2"/>
<dbReference type="Gene3D" id="3.55.50.30">
    <property type="match status" value="1"/>
</dbReference>
<accession>A0A368KJ44</accession>